<keyword evidence="2" id="KW-0602">Photosynthesis</keyword>
<dbReference type="GO" id="GO:0045454">
    <property type="term" value="P:cell redox homeostasis"/>
    <property type="evidence" value="ECO:0007669"/>
    <property type="project" value="TreeGrafter"/>
</dbReference>
<protein>
    <recommendedName>
        <fullName evidence="10">Photosystem II</fullName>
    </recommendedName>
</protein>
<accession>A0A7C8YZ95</accession>
<keyword evidence="5" id="KW-0793">Thylakoid</keyword>
<dbReference type="InterPro" id="IPR009388">
    <property type="entry name" value="PSII_PsbY"/>
</dbReference>
<evidence type="ECO:0000256" key="7">
    <source>
        <dbReference type="ARBA" id="ARBA00023276"/>
    </source>
</evidence>
<dbReference type="GO" id="GO:0030145">
    <property type="term" value="F:manganese ion binding"/>
    <property type="evidence" value="ECO:0007669"/>
    <property type="project" value="InterPro"/>
</dbReference>
<evidence type="ECO:0000256" key="6">
    <source>
        <dbReference type="ARBA" id="ARBA00023136"/>
    </source>
</evidence>
<dbReference type="HAMAP" id="MF_00717">
    <property type="entry name" value="PSII_PsbY"/>
    <property type="match status" value="1"/>
</dbReference>
<dbReference type="AlphaFoldDB" id="A0A7C8YZ95"/>
<dbReference type="PANTHER" id="PTHR34790:SF1">
    <property type="entry name" value="PHOTOSYSTEM II CORE COMPLEX PROTEINS PSBY, CHLOROPLASTIC"/>
    <property type="match status" value="1"/>
</dbReference>
<keyword evidence="4 8" id="KW-1133">Transmembrane helix</keyword>
<dbReference type="Pfam" id="PF06298">
    <property type="entry name" value="PsbY"/>
    <property type="match status" value="2"/>
</dbReference>
<evidence type="ECO:0000256" key="8">
    <source>
        <dbReference type="SAM" id="Phobius"/>
    </source>
</evidence>
<evidence type="ECO:0000256" key="2">
    <source>
        <dbReference type="ARBA" id="ARBA00022531"/>
    </source>
</evidence>
<keyword evidence="3 8" id="KW-0812">Transmembrane</keyword>
<feature type="transmembrane region" description="Helical" evidence="8">
    <location>
        <begin position="124"/>
        <end position="145"/>
    </location>
</feature>
<keyword evidence="7" id="KW-0604">Photosystem II</keyword>
<dbReference type="PANTHER" id="PTHR34790">
    <property type="entry name" value="PHOTOSYSTEM II CORE COMPLEX PROTEINS PSBY, CHLOROPLASTIC"/>
    <property type="match status" value="1"/>
</dbReference>
<proteinExistence type="inferred from homology"/>
<dbReference type="EMBL" id="GISG01070212">
    <property type="protein sequence ID" value="MBA4629610.1"/>
    <property type="molecule type" value="Transcribed_RNA"/>
</dbReference>
<evidence type="ECO:0000256" key="5">
    <source>
        <dbReference type="ARBA" id="ARBA00023078"/>
    </source>
</evidence>
<sequence length="195" mass="20181">MAATMATMAVLNAKCMGLNTPKSPNPSKPVSLLPLPKGLATPKISSLSSGPSTLAGAAIAGAIFSTLGSVDPALAAQQIAEIAEGDNRGLALLLPIVPAIGWVLYKILQPALNQLNRMRSEKGVLIGLGLGGLAASGLLLSAQQAQASEIAMIAENARSDNRGQLLLFVILPAIGWVLYNILQPALNQLNRMRSQ</sequence>
<evidence type="ECO:0000256" key="1">
    <source>
        <dbReference type="ARBA" id="ARBA00004370"/>
    </source>
</evidence>
<evidence type="ECO:0000256" key="3">
    <source>
        <dbReference type="ARBA" id="ARBA00022692"/>
    </source>
</evidence>
<dbReference type="InterPro" id="IPR038760">
    <property type="entry name" value="PsbY_plant"/>
</dbReference>
<dbReference type="GO" id="GO:0009534">
    <property type="term" value="C:chloroplast thylakoid"/>
    <property type="evidence" value="ECO:0007669"/>
    <property type="project" value="TreeGrafter"/>
</dbReference>
<feature type="transmembrane region" description="Helical" evidence="8">
    <location>
        <begin position="165"/>
        <end position="182"/>
    </location>
</feature>
<dbReference type="GO" id="GO:0009523">
    <property type="term" value="C:photosystem II"/>
    <property type="evidence" value="ECO:0007669"/>
    <property type="project" value="UniProtKB-KW"/>
</dbReference>
<reference evidence="9" key="1">
    <citation type="journal article" date="2013" name="J. Plant Res.">
        <title>Effect of fungi and light on seed germination of three Opuntia species from semiarid lands of central Mexico.</title>
        <authorList>
            <person name="Delgado-Sanchez P."/>
            <person name="Jimenez-Bremont J.F."/>
            <person name="Guerrero-Gonzalez Mde L."/>
            <person name="Flores J."/>
        </authorList>
    </citation>
    <scope>NUCLEOTIDE SEQUENCE</scope>
    <source>
        <tissue evidence="9">Cladode</tissue>
    </source>
</reference>
<name>A0A7C8YZ95_OPUST</name>
<evidence type="ECO:0008006" key="10">
    <source>
        <dbReference type="Google" id="ProtNLM"/>
    </source>
</evidence>
<evidence type="ECO:0000313" key="9">
    <source>
        <dbReference type="EMBL" id="MBA4629610.1"/>
    </source>
</evidence>
<comment type="subcellular location">
    <subcellularLocation>
        <location evidence="1">Membrane</location>
    </subcellularLocation>
</comment>
<dbReference type="GO" id="GO:0015979">
    <property type="term" value="P:photosynthesis"/>
    <property type="evidence" value="ECO:0007669"/>
    <property type="project" value="UniProtKB-KW"/>
</dbReference>
<evidence type="ECO:0000256" key="4">
    <source>
        <dbReference type="ARBA" id="ARBA00022989"/>
    </source>
</evidence>
<keyword evidence="6 8" id="KW-0472">Membrane</keyword>
<organism evidence="9">
    <name type="scientific">Opuntia streptacantha</name>
    <name type="common">Prickly pear cactus</name>
    <name type="synonym">Opuntia cardona</name>
    <dbReference type="NCBI Taxonomy" id="393608"/>
    <lineage>
        <taxon>Eukaryota</taxon>
        <taxon>Viridiplantae</taxon>
        <taxon>Streptophyta</taxon>
        <taxon>Embryophyta</taxon>
        <taxon>Tracheophyta</taxon>
        <taxon>Spermatophyta</taxon>
        <taxon>Magnoliopsida</taxon>
        <taxon>eudicotyledons</taxon>
        <taxon>Gunneridae</taxon>
        <taxon>Pentapetalae</taxon>
        <taxon>Caryophyllales</taxon>
        <taxon>Cactineae</taxon>
        <taxon>Cactaceae</taxon>
        <taxon>Opuntioideae</taxon>
        <taxon>Opuntia</taxon>
    </lineage>
</organism>
<reference evidence="9" key="2">
    <citation type="submission" date="2020-07" db="EMBL/GenBank/DDBJ databases">
        <authorList>
            <person name="Vera ALvarez R."/>
            <person name="Arias-Moreno D.M."/>
            <person name="Jimenez-Jacinto V."/>
            <person name="Jimenez-Bremont J.F."/>
            <person name="Swaminathan K."/>
            <person name="Moose S.P."/>
            <person name="Guerrero-Gonzalez M.L."/>
            <person name="Marino-Ramirez L."/>
            <person name="Landsman D."/>
            <person name="Rodriguez-Kessler M."/>
            <person name="Delgado-Sanchez P."/>
        </authorList>
    </citation>
    <scope>NUCLEOTIDE SEQUENCE</scope>
    <source>
        <tissue evidence="9">Cladode</tissue>
    </source>
</reference>